<evidence type="ECO:0000313" key="2">
    <source>
        <dbReference type="EMBL" id="QNI33904.1"/>
    </source>
</evidence>
<sequence>MMLGNEKIMAFVGVSDANKARAFYRDTLGLTMLYEDNFALVFDVNGVMLRVTLVGEVRPQPYTVLGWQVNDAVTTARTLSNAGVKIDRYPHVQQDEDGIWTAPGGAKIAWFKDPDGNILSIAQM</sequence>
<proteinExistence type="predicted"/>
<protein>
    <submittedName>
        <fullName evidence="2">VOC family protein</fullName>
    </submittedName>
</protein>
<evidence type="ECO:0000313" key="3">
    <source>
        <dbReference type="Proteomes" id="UP000515312"/>
    </source>
</evidence>
<name>A0A7G8BMY4_9BACT</name>
<accession>A0A7G8BMY4</accession>
<dbReference type="Proteomes" id="UP000515312">
    <property type="component" value="Chromosome"/>
</dbReference>
<dbReference type="KEGG" id="adin:H7849_08355"/>
<dbReference type="SUPFAM" id="SSF54593">
    <property type="entry name" value="Glyoxalase/Bleomycin resistance protein/Dihydroxybiphenyl dioxygenase"/>
    <property type="match status" value="1"/>
</dbReference>
<dbReference type="Gene3D" id="3.10.180.10">
    <property type="entry name" value="2,3-Dihydroxybiphenyl 1,2-Dioxygenase, domain 1"/>
    <property type="match status" value="1"/>
</dbReference>
<dbReference type="AlphaFoldDB" id="A0A7G8BMY4"/>
<dbReference type="EMBL" id="CP060394">
    <property type="protein sequence ID" value="QNI33904.1"/>
    <property type="molecule type" value="Genomic_DNA"/>
</dbReference>
<gene>
    <name evidence="2" type="ORF">H7849_08355</name>
</gene>
<dbReference type="Pfam" id="PF00903">
    <property type="entry name" value="Glyoxalase"/>
    <property type="match status" value="1"/>
</dbReference>
<feature type="domain" description="VOC" evidence="1">
    <location>
        <begin position="4"/>
        <end position="124"/>
    </location>
</feature>
<dbReference type="PROSITE" id="PS51819">
    <property type="entry name" value="VOC"/>
    <property type="match status" value="1"/>
</dbReference>
<dbReference type="InterPro" id="IPR004360">
    <property type="entry name" value="Glyas_Fos-R_dOase_dom"/>
</dbReference>
<reference evidence="2 3" key="1">
    <citation type="submission" date="2020-08" db="EMBL/GenBank/DDBJ databases">
        <title>Edaphobacter telluris sp. nov. and Acidobacterium dinghuensis sp. nov., two acidobacteria isolated from forest soil.</title>
        <authorList>
            <person name="Fu J."/>
            <person name="Qiu L."/>
        </authorList>
    </citation>
    <scope>NUCLEOTIDE SEQUENCE [LARGE SCALE GENOMIC DNA]</scope>
    <source>
        <strain evidence="2">4Y35</strain>
    </source>
</reference>
<dbReference type="InterPro" id="IPR029068">
    <property type="entry name" value="Glyas_Bleomycin-R_OHBP_Dase"/>
</dbReference>
<keyword evidence="3" id="KW-1185">Reference proteome</keyword>
<evidence type="ECO:0000259" key="1">
    <source>
        <dbReference type="PROSITE" id="PS51819"/>
    </source>
</evidence>
<organism evidence="2 3">
    <name type="scientific">Alloacidobacterium dinghuense</name>
    <dbReference type="NCBI Taxonomy" id="2763107"/>
    <lineage>
        <taxon>Bacteria</taxon>
        <taxon>Pseudomonadati</taxon>
        <taxon>Acidobacteriota</taxon>
        <taxon>Terriglobia</taxon>
        <taxon>Terriglobales</taxon>
        <taxon>Acidobacteriaceae</taxon>
        <taxon>Alloacidobacterium</taxon>
    </lineage>
</organism>
<dbReference type="InterPro" id="IPR037523">
    <property type="entry name" value="VOC_core"/>
</dbReference>